<organism evidence="1 2">
    <name type="scientific">Saponaria officinalis</name>
    <name type="common">Common soapwort</name>
    <name type="synonym">Lychnis saponaria</name>
    <dbReference type="NCBI Taxonomy" id="3572"/>
    <lineage>
        <taxon>Eukaryota</taxon>
        <taxon>Viridiplantae</taxon>
        <taxon>Streptophyta</taxon>
        <taxon>Embryophyta</taxon>
        <taxon>Tracheophyta</taxon>
        <taxon>Spermatophyta</taxon>
        <taxon>Magnoliopsida</taxon>
        <taxon>eudicotyledons</taxon>
        <taxon>Gunneridae</taxon>
        <taxon>Pentapetalae</taxon>
        <taxon>Caryophyllales</taxon>
        <taxon>Caryophyllaceae</taxon>
        <taxon>Caryophylleae</taxon>
        <taxon>Saponaria</taxon>
    </lineage>
</organism>
<gene>
    <name evidence="1" type="ORF">RND81_03G009600</name>
</gene>
<protein>
    <recommendedName>
        <fullName evidence="3">Retrotransposon gag domain-containing protein</fullName>
    </recommendedName>
</protein>
<dbReference type="EMBL" id="JBDFQZ010000003">
    <property type="protein sequence ID" value="KAK9740078.1"/>
    <property type="molecule type" value="Genomic_DNA"/>
</dbReference>
<accession>A0AAW1M2E6</accession>
<proteinExistence type="predicted"/>
<name>A0AAW1M2E6_SAPOF</name>
<dbReference type="Proteomes" id="UP001443914">
    <property type="component" value="Unassembled WGS sequence"/>
</dbReference>
<evidence type="ECO:0008006" key="3">
    <source>
        <dbReference type="Google" id="ProtNLM"/>
    </source>
</evidence>
<sequence length="188" mass="21275">MVRPSNDQARREAEDLARMSRLEDAVIALANNANQGGGVQPPQTIFDKFARHRPPTYDGTCDPVLLEAWIREMEKLFTATLCPEDQKIDELRWQKEREFLQLEQGDLSVQAYADKFMELSRFATTIIPDEAARVRRFEKNLTPKVRTVLAGSPSVNFQQAYDRALSVYESVKAEEAENVSKSPSLAAV</sequence>
<keyword evidence="2" id="KW-1185">Reference proteome</keyword>
<evidence type="ECO:0000313" key="2">
    <source>
        <dbReference type="Proteomes" id="UP001443914"/>
    </source>
</evidence>
<evidence type="ECO:0000313" key="1">
    <source>
        <dbReference type="EMBL" id="KAK9740078.1"/>
    </source>
</evidence>
<comment type="caution">
    <text evidence="1">The sequence shown here is derived from an EMBL/GenBank/DDBJ whole genome shotgun (WGS) entry which is preliminary data.</text>
</comment>
<reference evidence="1" key="1">
    <citation type="submission" date="2024-03" db="EMBL/GenBank/DDBJ databases">
        <title>WGS assembly of Saponaria officinalis var. Norfolk2.</title>
        <authorList>
            <person name="Jenkins J."/>
            <person name="Shu S."/>
            <person name="Grimwood J."/>
            <person name="Barry K."/>
            <person name="Goodstein D."/>
            <person name="Schmutz J."/>
            <person name="Leebens-Mack J."/>
            <person name="Osbourn A."/>
        </authorList>
    </citation>
    <scope>NUCLEOTIDE SEQUENCE [LARGE SCALE GENOMIC DNA]</scope>
    <source>
        <strain evidence="1">JIC</strain>
    </source>
</reference>
<dbReference type="AlphaFoldDB" id="A0AAW1M2E6"/>